<dbReference type="Proteomes" id="UP000008141">
    <property type="component" value="Unassembled WGS sequence"/>
</dbReference>
<evidence type="ECO:0000256" key="3">
    <source>
        <dbReference type="ARBA" id="ARBA00022448"/>
    </source>
</evidence>
<evidence type="ECO:0000256" key="5">
    <source>
        <dbReference type="ARBA" id="ARBA00022970"/>
    </source>
</evidence>
<dbReference type="GeneID" id="17351876"/>
<dbReference type="PANTHER" id="PTHR22950:SF458">
    <property type="entry name" value="SODIUM-COUPLED NEUTRAL AMINO ACID TRANSPORTER 11-RELATED"/>
    <property type="match status" value="1"/>
</dbReference>
<evidence type="ECO:0000256" key="8">
    <source>
        <dbReference type="SAM" id="Phobius"/>
    </source>
</evidence>
<feature type="transmembrane region" description="Helical" evidence="8">
    <location>
        <begin position="127"/>
        <end position="146"/>
    </location>
</feature>
<feature type="transmembrane region" description="Helical" evidence="8">
    <location>
        <begin position="158"/>
        <end position="178"/>
    </location>
</feature>
<dbReference type="PANTHER" id="PTHR22950">
    <property type="entry name" value="AMINO ACID TRANSPORTER"/>
    <property type="match status" value="1"/>
</dbReference>
<dbReference type="InterPro" id="IPR013057">
    <property type="entry name" value="AA_transpt_TM"/>
</dbReference>
<gene>
    <name evidence="10" type="ORF">CHLNCDRAFT_138810</name>
</gene>
<feature type="transmembrane region" description="Helical" evidence="8">
    <location>
        <begin position="52"/>
        <end position="81"/>
    </location>
</feature>
<feature type="domain" description="Amino acid transporter transmembrane" evidence="9">
    <location>
        <begin position="1"/>
        <end position="150"/>
    </location>
</feature>
<keyword evidence="3" id="KW-0813">Transport</keyword>
<organism evidence="11">
    <name type="scientific">Chlorella variabilis</name>
    <name type="common">Green alga</name>
    <dbReference type="NCBI Taxonomy" id="554065"/>
    <lineage>
        <taxon>Eukaryota</taxon>
        <taxon>Viridiplantae</taxon>
        <taxon>Chlorophyta</taxon>
        <taxon>core chlorophytes</taxon>
        <taxon>Trebouxiophyceae</taxon>
        <taxon>Chlorellales</taxon>
        <taxon>Chlorellaceae</taxon>
        <taxon>Chlorella clade</taxon>
        <taxon>Chlorella</taxon>
    </lineage>
</organism>
<dbReference type="GO" id="GO:0015179">
    <property type="term" value="F:L-amino acid transmembrane transporter activity"/>
    <property type="evidence" value="ECO:0007669"/>
    <property type="project" value="TreeGrafter"/>
</dbReference>
<evidence type="ECO:0000313" key="10">
    <source>
        <dbReference type="EMBL" id="EFN52376.1"/>
    </source>
</evidence>
<evidence type="ECO:0000256" key="2">
    <source>
        <dbReference type="ARBA" id="ARBA00008066"/>
    </source>
</evidence>
<proteinExistence type="inferred from homology"/>
<keyword evidence="6 8" id="KW-1133">Transmembrane helix</keyword>
<name>E1ZNT3_CHLVA</name>
<keyword evidence="5" id="KW-0029">Amino-acid transport</keyword>
<sequence>MRTSVAWSIAISGAVYALTGAAGLMVFGGGVKGDVLSNLSIDFVADALWGDVALAMGFVATVKVAMAVSMVLSFPITIWPMRQDIIEMLADYFGTTQLTPTAYYLLTYLSLLAIYVFAVCIQSAYRVVGLVGATLGTTMAFIFPGMLALRDCAGGAPLRAFGCVLLAAGVMLTGVGLVSSDDG</sequence>
<dbReference type="OrthoDB" id="508788at2759"/>
<dbReference type="GO" id="GO:0016020">
    <property type="term" value="C:membrane"/>
    <property type="evidence" value="ECO:0007669"/>
    <property type="project" value="UniProtKB-SubCell"/>
</dbReference>
<dbReference type="Pfam" id="PF01490">
    <property type="entry name" value="Aa_trans"/>
    <property type="match status" value="1"/>
</dbReference>
<evidence type="ECO:0000256" key="4">
    <source>
        <dbReference type="ARBA" id="ARBA00022692"/>
    </source>
</evidence>
<dbReference type="AlphaFoldDB" id="E1ZNT3"/>
<dbReference type="InParanoid" id="E1ZNT3"/>
<keyword evidence="4 8" id="KW-0812">Transmembrane</keyword>
<evidence type="ECO:0000256" key="6">
    <source>
        <dbReference type="ARBA" id="ARBA00022989"/>
    </source>
</evidence>
<comment type="subcellular location">
    <subcellularLocation>
        <location evidence="1">Membrane</location>
        <topology evidence="1">Multi-pass membrane protein</topology>
    </subcellularLocation>
</comment>
<dbReference type="RefSeq" id="XP_005844478.1">
    <property type="nucleotide sequence ID" value="XM_005844416.1"/>
</dbReference>
<protein>
    <recommendedName>
        <fullName evidence="9">Amino acid transporter transmembrane domain-containing protein</fullName>
    </recommendedName>
</protein>
<keyword evidence="11" id="KW-1185">Reference proteome</keyword>
<dbReference type="KEGG" id="cvr:CHLNCDRAFT_138810"/>
<feature type="transmembrane region" description="Helical" evidence="8">
    <location>
        <begin position="101"/>
        <end position="120"/>
    </location>
</feature>
<reference evidence="10 11" key="1">
    <citation type="journal article" date="2010" name="Plant Cell">
        <title>The Chlorella variabilis NC64A genome reveals adaptation to photosymbiosis, coevolution with viruses, and cryptic sex.</title>
        <authorList>
            <person name="Blanc G."/>
            <person name="Duncan G."/>
            <person name="Agarkova I."/>
            <person name="Borodovsky M."/>
            <person name="Gurnon J."/>
            <person name="Kuo A."/>
            <person name="Lindquist E."/>
            <person name="Lucas S."/>
            <person name="Pangilinan J."/>
            <person name="Polle J."/>
            <person name="Salamov A."/>
            <person name="Terry A."/>
            <person name="Yamada T."/>
            <person name="Dunigan D.D."/>
            <person name="Grigoriev I.V."/>
            <person name="Claverie J.M."/>
            <person name="Van Etten J.L."/>
        </authorList>
    </citation>
    <scope>NUCLEOTIDE SEQUENCE [LARGE SCALE GENOMIC DNA]</scope>
    <source>
        <strain evidence="10 11">NC64A</strain>
    </source>
</reference>
<comment type="similarity">
    <text evidence="2">Belongs to the amino acid/polyamine transporter 2 family.</text>
</comment>
<dbReference type="EMBL" id="GL433856">
    <property type="protein sequence ID" value="EFN52376.1"/>
    <property type="molecule type" value="Genomic_DNA"/>
</dbReference>
<evidence type="ECO:0000313" key="11">
    <source>
        <dbReference type="Proteomes" id="UP000008141"/>
    </source>
</evidence>
<evidence type="ECO:0000256" key="1">
    <source>
        <dbReference type="ARBA" id="ARBA00004141"/>
    </source>
</evidence>
<evidence type="ECO:0000259" key="9">
    <source>
        <dbReference type="Pfam" id="PF01490"/>
    </source>
</evidence>
<evidence type="ECO:0000256" key="7">
    <source>
        <dbReference type="ARBA" id="ARBA00023136"/>
    </source>
</evidence>
<keyword evidence="7 8" id="KW-0472">Membrane</keyword>
<accession>E1ZNT3</accession>
<feature type="transmembrane region" description="Helical" evidence="8">
    <location>
        <begin position="6"/>
        <end position="31"/>
    </location>
</feature>